<keyword evidence="5 7" id="KW-1133">Transmembrane helix</keyword>
<feature type="transmembrane region" description="Helical" evidence="7">
    <location>
        <begin position="110"/>
        <end position="128"/>
    </location>
</feature>
<reference evidence="8 9" key="1">
    <citation type="submission" date="2014-03" db="EMBL/GenBank/DDBJ databases">
        <title>Draft Genome Sequence of Actibacterium mucosum KCTC 23349, a Marine Alphaproteobacterium with Complex Ionic Requirements Isolated from Mediterranean Seawater at Malvarrosa Beach, Valencia, Spain.</title>
        <authorList>
            <person name="Arahal D.R."/>
            <person name="Shao Z."/>
            <person name="Lai Q."/>
            <person name="Pujalte M.J."/>
        </authorList>
    </citation>
    <scope>NUCLEOTIDE SEQUENCE [LARGE SCALE GENOMIC DNA]</scope>
    <source>
        <strain evidence="8 9">KCTC 23349</strain>
    </source>
</reference>
<evidence type="ECO:0000256" key="7">
    <source>
        <dbReference type="HAMAP-Rule" id="MF_01147"/>
    </source>
</evidence>
<evidence type="ECO:0000256" key="4">
    <source>
        <dbReference type="ARBA" id="ARBA00022692"/>
    </source>
</evidence>
<keyword evidence="2 7" id="KW-1003">Cell membrane</keyword>
<evidence type="ECO:0000256" key="6">
    <source>
        <dbReference type="ARBA" id="ARBA00023136"/>
    </source>
</evidence>
<comment type="subcellular location">
    <subcellularLocation>
        <location evidence="7">Cell membrane</location>
        <topology evidence="7">Multi-pass membrane protein</topology>
    </subcellularLocation>
</comment>
<name>A0A037ZFA6_9RHOB</name>
<feature type="binding site" evidence="7">
    <location>
        <position position="153"/>
    </location>
    <ligand>
        <name>a 1,2-diacyl-sn-glycero-3-phospho-(1'-sn-glycerol)</name>
        <dbReference type="ChEBI" id="CHEBI:64716"/>
    </ligand>
</feature>
<dbReference type="HAMAP" id="MF_01147">
    <property type="entry name" value="Lgt"/>
    <property type="match status" value="1"/>
</dbReference>
<dbReference type="PANTHER" id="PTHR30589">
    <property type="entry name" value="PROLIPOPROTEIN DIACYLGLYCERYL TRANSFERASE"/>
    <property type="match status" value="1"/>
</dbReference>
<feature type="transmembrane region" description="Helical" evidence="7">
    <location>
        <begin position="70"/>
        <end position="90"/>
    </location>
</feature>
<feature type="transmembrane region" description="Helical" evidence="7">
    <location>
        <begin position="263"/>
        <end position="293"/>
    </location>
</feature>
<dbReference type="AlphaFoldDB" id="A0A037ZFA6"/>
<organism evidence="8 9">
    <name type="scientific">Actibacterium mucosum KCTC 23349</name>
    <dbReference type="NCBI Taxonomy" id="1454373"/>
    <lineage>
        <taxon>Bacteria</taxon>
        <taxon>Pseudomonadati</taxon>
        <taxon>Pseudomonadota</taxon>
        <taxon>Alphaproteobacteria</taxon>
        <taxon>Rhodobacterales</taxon>
        <taxon>Roseobacteraceae</taxon>
        <taxon>Actibacterium</taxon>
    </lineage>
</organism>
<proteinExistence type="inferred from homology"/>
<comment type="catalytic activity">
    <reaction evidence="7">
        <text>L-cysteinyl-[prolipoprotein] + a 1,2-diacyl-sn-glycero-3-phospho-(1'-sn-glycerol) = an S-1,2-diacyl-sn-glyceryl-L-cysteinyl-[prolipoprotein] + sn-glycerol 1-phosphate + H(+)</text>
        <dbReference type="Rhea" id="RHEA:56712"/>
        <dbReference type="Rhea" id="RHEA-COMP:14679"/>
        <dbReference type="Rhea" id="RHEA-COMP:14680"/>
        <dbReference type="ChEBI" id="CHEBI:15378"/>
        <dbReference type="ChEBI" id="CHEBI:29950"/>
        <dbReference type="ChEBI" id="CHEBI:57685"/>
        <dbReference type="ChEBI" id="CHEBI:64716"/>
        <dbReference type="ChEBI" id="CHEBI:140658"/>
        <dbReference type="EC" id="2.5.1.145"/>
    </reaction>
</comment>
<protein>
    <recommendedName>
        <fullName evidence="7">Phosphatidylglycerol--prolipoprotein diacylglyceryl transferase</fullName>
        <ecNumber evidence="7">2.5.1.145</ecNumber>
    </recommendedName>
</protein>
<dbReference type="PROSITE" id="PS01311">
    <property type="entry name" value="LGT"/>
    <property type="match status" value="1"/>
</dbReference>
<keyword evidence="9" id="KW-1185">Reference proteome</keyword>
<accession>A0A037ZFA6</accession>
<keyword evidence="4 7" id="KW-0812">Transmembrane</keyword>
<evidence type="ECO:0000313" key="8">
    <source>
        <dbReference type="EMBL" id="KAJ55165.1"/>
    </source>
</evidence>
<evidence type="ECO:0000256" key="3">
    <source>
        <dbReference type="ARBA" id="ARBA00022679"/>
    </source>
</evidence>
<dbReference type="EC" id="2.5.1.145" evidence="7"/>
<dbReference type="Proteomes" id="UP000026249">
    <property type="component" value="Unassembled WGS sequence"/>
</dbReference>
<dbReference type="GO" id="GO:0005886">
    <property type="term" value="C:plasma membrane"/>
    <property type="evidence" value="ECO:0007669"/>
    <property type="project" value="UniProtKB-SubCell"/>
</dbReference>
<keyword evidence="6 7" id="KW-0472">Membrane</keyword>
<keyword evidence="3 7" id="KW-0808">Transferase</keyword>
<evidence type="ECO:0000256" key="1">
    <source>
        <dbReference type="ARBA" id="ARBA00007150"/>
    </source>
</evidence>
<dbReference type="EMBL" id="JFKE01000005">
    <property type="protein sequence ID" value="KAJ55165.1"/>
    <property type="molecule type" value="Genomic_DNA"/>
</dbReference>
<evidence type="ECO:0000256" key="2">
    <source>
        <dbReference type="ARBA" id="ARBA00022475"/>
    </source>
</evidence>
<dbReference type="STRING" id="1454373.ACMU_15530"/>
<comment type="pathway">
    <text evidence="7">Protein modification; lipoprotein biosynthesis (diacylglyceryl transfer).</text>
</comment>
<dbReference type="PANTHER" id="PTHR30589:SF0">
    <property type="entry name" value="PHOSPHATIDYLGLYCEROL--PROLIPOPROTEIN DIACYLGLYCERYL TRANSFERASE"/>
    <property type="match status" value="1"/>
</dbReference>
<dbReference type="UniPathway" id="UPA00664"/>
<dbReference type="Pfam" id="PF01790">
    <property type="entry name" value="LGT"/>
    <property type="match status" value="1"/>
</dbReference>
<dbReference type="NCBIfam" id="TIGR00544">
    <property type="entry name" value="lgt"/>
    <property type="match status" value="1"/>
</dbReference>
<dbReference type="GO" id="GO:0008961">
    <property type="term" value="F:phosphatidylglycerol-prolipoprotein diacylglyceryl transferase activity"/>
    <property type="evidence" value="ECO:0007669"/>
    <property type="project" value="UniProtKB-UniRule"/>
</dbReference>
<comment type="function">
    <text evidence="7">Catalyzes the transfer of the diacylglyceryl group from phosphatidylglycerol to the sulfhydryl group of the N-terminal cysteine of a prolipoprotein, the first step in the formation of mature lipoproteins.</text>
</comment>
<comment type="caution">
    <text evidence="8">The sequence shown here is derived from an EMBL/GenBank/DDBJ whole genome shotgun (WGS) entry which is preliminary data.</text>
</comment>
<dbReference type="GO" id="GO:0042158">
    <property type="term" value="P:lipoprotein biosynthetic process"/>
    <property type="evidence" value="ECO:0007669"/>
    <property type="project" value="UniProtKB-UniRule"/>
</dbReference>
<gene>
    <name evidence="7" type="primary">lgt</name>
    <name evidence="8" type="ORF">ACMU_15530</name>
</gene>
<dbReference type="InterPro" id="IPR001640">
    <property type="entry name" value="Lgt"/>
</dbReference>
<feature type="transmembrane region" description="Helical" evidence="7">
    <location>
        <begin position="224"/>
        <end position="243"/>
    </location>
</feature>
<feature type="transmembrane region" description="Helical" evidence="7">
    <location>
        <begin position="29"/>
        <end position="49"/>
    </location>
</feature>
<comment type="similarity">
    <text evidence="1 7">Belongs to the Lgt family.</text>
</comment>
<sequence>MMQAVLNFPALDPELFSFAIGGFEFALRWYALAYMAGLLLGWWLVVRLVKRADLWPGETAPMTAEQVGDLLTWVILGVVLGGRLGFVIFYKPMDYLANPIDIVKIWEGGMAFHGGLIGVVVALILYCRSQSIPLMQAADALALATPPGLFFGRIANFINAELWGRPSDVPWAMVFPGELAALCPPGWEGPCARHPSQLYEAALEGLILGLILLYLVYRRGWLKVPGLTAGLFFAGYGVGRFIVEFFRQADFQFITPENPIGFAIHWNGIGVTMGQLLSLPMVAFGAALILIALRQKKRAA</sequence>
<evidence type="ECO:0000313" key="9">
    <source>
        <dbReference type="Proteomes" id="UP000026249"/>
    </source>
</evidence>
<evidence type="ECO:0000256" key="5">
    <source>
        <dbReference type="ARBA" id="ARBA00022989"/>
    </source>
</evidence>